<evidence type="ECO:0000313" key="1">
    <source>
        <dbReference type="EMBL" id="KAJ4721716.1"/>
    </source>
</evidence>
<accession>A0ACC1YD26</accession>
<gene>
    <name evidence="1" type="ORF">OWV82_009370</name>
</gene>
<protein>
    <submittedName>
        <fullName evidence="1">Calcium-dependent lipid-binding domain-containing protein</fullName>
    </submittedName>
</protein>
<reference evidence="1 2" key="1">
    <citation type="journal article" date="2023" name="Science">
        <title>Complex scaffold remodeling in plant triterpene biosynthesis.</title>
        <authorList>
            <person name="De La Pena R."/>
            <person name="Hodgson H."/>
            <person name="Liu J.C."/>
            <person name="Stephenson M.J."/>
            <person name="Martin A.C."/>
            <person name="Owen C."/>
            <person name="Harkess A."/>
            <person name="Leebens-Mack J."/>
            <person name="Jimenez L.E."/>
            <person name="Osbourn A."/>
            <person name="Sattely E.S."/>
        </authorList>
    </citation>
    <scope>NUCLEOTIDE SEQUENCE [LARGE SCALE GENOMIC DNA]</scope>
    <source>
        <strain evidence="2">cv. JPN11</strain>
        <tissue evidence="1">Leaf</tissue>
    </source>
</reference>
<keyword evidence="2" id="KW-1185">Reference proteome</keyword>
<sequence length="172" mass="19087">MMKTTVSILEVNLISAQELVSAAKKSSRIHTYVVAYIDYNKKSKVCSRINELGNQSPTWNDKFIFSVDSEMLTPTSCIVFEIYRVGCGMLFQKDKRIGVVRVLVEDLIKNGCSTHRFMGCQVRKPRSGTPQGILNIGIVVISDGILKQVMTKLLGSNSAIDYRSFVGESDGL</sequence>
<proteinExistence type="predicted"/>
<comment type="caution">
    <text evidence="1">The sequence shown here is derived from an EMBL/GenBank/DDBJ whole genome shotgun (WGS) entry which is preliminary data.</text>
</comment>
<dbReference type="Proteomes" id="UP001164539">
    <property type="component" value="Chromosome 4"/>
</dbReference>
<organism evidence="1 2">
    <name type="scientific">Melia azedarach</name>
    <name type="common">Chinaberry tree</name>
    <dbReference type="NCBI Taxonomy" id="155640"/>
    <lineage>
        <taxon>Eukaryota</taxon>
        <taxon>Viridiplantae</taxon>
        <taxon>Streptophyta</taxon>
        <taxon>Embryophyta</taxon>
        <taxon>Tracheophyta</taxon>
        <taxon>Spermatophyta</taxon>
        <taxon>Magnoliopsida</taxon>
        <taxon>eudicotyledons</taxon>
        <taxon>Gunneridae</taxon>
        <taxon>Pentapetalae</taxon>
        <taxon>rosids</taxon>
        <taxon>malvids</taxon>
        <taxon>Sapindales</taxon>
        <taxon>Meliaceae</taxon>
        <taxon>Melia</taxon>
    </lineage>
</organism>
<dbReference type="EMBL" id="CM051397">
    <property type="protein sequence ID" value="KAJ4721716.1"/>
    <property type="molecule type" value="Genomic_DNA"/>
</dbReference>
<evidence type="ECO:0000313" key="2">
    <source>
        <dbReference type="Proteomes" id="UP001164539"/>
    </source>
</evidence>
<name>A0ACC1YD26_MELAZ</name>